<evidence type="ECO:0000256" key="1">
    <source>
        <dbReference type="SAM" id="Phobius"/>
    </source>
</evidence>
<keyword evidence="1" id="KW-1133">Transmembrane helix</keyword>
<comment type="caution">
    <text evidence="2">The sequence shown here is derived from an EMBL/GenBank/DDBJ whole genome shotgun (WGS) entry which is preliminary data.</text>
</comment>
<sequence>MRSYPEKLTFQAKIKFGKLIKEWLFPAQKEQMQELLHLLFFSLCMVQMLLYQLLILFDRLTISRTFY</sequence>
<organism evidence="2 3">
    <name type="scientific">Planococcus antarcticus DSM 14505</name>
    <dbReference type="NCBI Taxonomy" id="1185653"/>
    <lineage>
        <taxon>Bacteria</taxon>
        <taxon>Bacillati</taxon>
        <taxon>Bacillota</taxon>
        <taxon>Bacilli</taxon>
        <taxon>Bacillales</taxon>
        <taxon>Caryophanaceae</taxon>
        <taxon>Planococcus</taxon>
    </lineage>
</organism>
<name>A0AA87LPZ2_9BACL</name>
<proteinExistence type="predicted"/>
<accession>A0AA87LPZ2</accession>
<keyword evidence="1" id="KW-0812">Transmembrane</keyword>
<feature type="transmembrane region" description="Helical" evidence="1">
    <location>
        <begin position="35"/>
        <end position="57"/>
    </location>
</feature>
<gene>
    <name evidence="2" type="ORF">A1A1_17600</name>
</gene>
<dbReference type="AlphaFoldDB" id="A0AA87LPZ2"/>
<evidence type="ECO:0000313" key="2">
    <source>
        <dbReference type="EMBL" id="EIM05171.1"/>
    </source>
</evidence>
<dbReference type="EMBL" id="AJYB01000087">
    <property type="protein sequence ID" value="EIM05171.1"/>
    <property type="molecule type" value="Genomic_DNA"/>
</dbReference>
<dbReference type="Proteomes" id="UP000004725">
    <property type="component" value="Unassembled WGS sequence"/>
</dbReference>
<keyword evidence="1" id="KW-0472">Membrane</keyword>
<reference evidence="2 3" key="1">
    <citation type="journal article" date="2012" name="J. Bacteriol.">
        <title>Genome Sequence of the Antarctic Psychrophile Bacterium Planococcus antarcticus DSM 14505.</title>
        <authorList>
            <person name="Margolles A."/>
            <person name="Gueimonde M."/>
            <person name="Sanchez B."/>
        </authorList>
    </citation>
    <scope>NUCLEOTIDE SEQUENCE [LARGE SCALE GENOMIC DNA]</scope>
    <source>
        <strain evidence="2 3">DSM 14505</strain>
    </source>
</reference>
<protein>
    <submittedName>
        <fullName evidence="2">Uncharacterized protein</fullName>
    </submittedName>
</protein>
<evidence type="ECO:0000313" key="3">
    <source>
        <dbReference type="Proteomes" id="UP000004725"/>
    </source>
</evidence>